<dbReference type="Proteomes" id="UP000054018">
    <property type="component" value="Unassembled WGS sequence"/>
</dbReference>
<evidence type="ECO:0000313" key="3">
    <source>
        <dbReference type="EMBL" id="KIK12509.1"/>
    </source>
</evidence>
<reference evidence="3 4" key="1">
    <citation type="submission" date="2014-04" db="EMBL/GenBank/DDBJ databases">
        <authorList>
            <consortium name="DOE Joint Genome Institute"/>
            <person name="Kuo A."/>
            <person name="Kohler A."/>
            <person name="Costa M.D."/>
            <person name="Nagy L.G."/>
            <person name="Floudas D."/>
            <person name="Copeland A."/>
            <person name="Barry K.W."/>
            <person name="Cichocki N."/>
            <person name="Veneault-Fourrey C."/>
            <person name="LaButti K."/>
            <person name="Lindquist E.A."/>
            <person name="Lipzen A."/>
            <person name="Lundell T."/>
            <person name="Morin E."/>
            <person name="Murat C."/>
            <person name="Sun H."/>
            <person name="Tunlid A."/>
            <person name="Henrissat B."/>
            <person name="Grigoriev I.V."/>
            <person name="Hibbett D.S."/>
            <person name="Martin F."/>
            <person name="Nordberg H.P."/>
            <person name="Cantor M.N."/>
            <person name="Hua S.X."/>
        </authorList>
    </citation>
    <scope>NUCLEOTIDE SEQUENCE [LARGE SCALE GENOMIC DNA]</scope>
    <source>
        <strain evidence="3 4">441</strain>
    </source>
</reference>
<feature type="non-terminal residue" evidence="3">
    <location>
        <position position="360"/>
    </location>
</feature>
<dbReference type="HOGENOM" id="CLU_007575_4_1_1"/>
<feature type="signal peptide" evidence="1">
    <location>
        <begin position="1"/>
        <end position="23"/>
    </location>
</feature>
<dbReference type="InterPro" id="IPR006084">
    <property type="entry name" value="XPG/Rad2"/>
</dbReference>
<feature type="chain" id="PRO_5002206693" description="XPG-I domain-containing protein" evidence="1">
    <location>
        <begin position="24"/>
        <end position="360"/>
    </location>
</feature>
<dbReference type="PANTHER" id="PTHR11081">
    <property type="entry name" value="FLAP ENDONUCLEASE FAMILY MEMBER"/>
    <property type="match status" value="1"/>
</dbReference>
<dbReference type="SUPFAM" id="SSF88723">
    <property type="entry name" value="PIN domain-like"/>
    <property type="match status" value="1"/>
</dbReference>
<dbReference type="OrthoDB" id="2678758at2759"/>
<keyword evidence="4" id="KW-1185">Reference proteome</keyword>
<name>A0A0C9YF55_9AGAM</name>
<sequence length="360" mass="40800">GQLHEMKIIFCCLSAITWLPLHAYFVFDGADCPQLKHSKDIVSLSTPCLLMQHFQELLTAFGFKWHVAPGEAEVELAYLQSLGLVDAVVMPYNDALLFGATCIICSVPDSDRYEDMYFYSLDALERHASLEWGDLLPVRLMTSTDNDAGCCWCSIEVAHRLAYYGFGRTLLDAAISSQFIKYMDFITKWCDNICEVLTTDPQHFLRGRHYEITHVIKEECIEFPDPALLAVYLLPCTSWSDGHSPIPMTTSCQPDLQSLAMFCQQCLSWSPDTVQSELMDVHASVAIHTLLQVSSMTTLNIFWNKLTHLISKLDITWPELARLPAHTERSPSGQDWPDRVPEFPESQPITSVHTFTMLFC</sequence>
<evidence type="ECO:0000259" key="2">
    <source>
        <dbReference type="SMART" id="SM00484"/>
    </source>
</evidence>
<evidence type="ECO:0000256" key="1">
    <source>
        <dbReference type="SAM" id="SignalP"/>
    </source>
</evidence>
<dbReference type="Pfam" id="PF00867">
    <property type="entry name" value="XPG_I"/>
    <property type="match status" value="1"/>
</dbReference>
<dbReference type="STRING" id="765257.A0A0C9YF55"/>
<proteinExistence type="predicted"/>
<reference evidence="4" key="2">
    <citation type="submission" date="2015-01" db="EMBL/GenBank/DDBJ databases">
        <title>Evolutionary Origins and Diversification of the Mycorrhizal Mutualists.</title>
        <authorList>
            <consortium name="DOE Joint Genome Institute"/>
            <consortium name="Mycorrhizal Genomics Consortium"/>
            <person name="Kohler A."/>
            <person name="Kuo A."/>
            <person name="Nagy L.G."/>
            <person name="Floudas D."/>
            <person name="Copeland A."/>
            <person name="Barry K.W."/>
            <person name="Cichocki N."/>
            <person name="Veneault-Fourrey C."/>
            <person name="LaButti K."/>
            <person name="Lindquist E.A."/>
            <person name="Lipzen A."/>
            <person name="Lundell T."/>
            <person name="Morin E."/>
            <person name="Murat C."/>
            <person name="Riley R."/>
            <person name="Ohm R."/>
            <person name="Sun H."/>
            <person name="Tunlid A."/>
            <person name="Henrissat B."/>
            <person name="Grigoriev I.V."/>
            <person name="Hibbett D.S."/>
            <person name="Martin F."/>
        </authorList>
    </citation>
    <scope>NUCLEOTIDE SEQUENCE [LARGE SCALE GENOMIC DNA]</scope>
    <source>
        <strain evidence="4">441</strain>
    </source>
</reference>
<dbReference type="InterPro" id="IPR006086">
    <property type="entry name" value="XPG-I_dom"/>
</dbReference>
<dbReference type="GO" id="GO:0006974">
    <property type="term" value="P:DNA damage response"/>
    <property type="evidence" value="ECO:0007669"/>
    <property type="project" value="UniProtKB-ARBA"/>
</dbReference>
<dbReference type="SMART" id="SM00484">
    <property type="entry name" value="XPGI"/>
    <property type="match status" value="1"/>
</dbReference>
<organism evidence="3 4">
    <name type="scientific">Pisolithus microcarpus 441</name>
    <dbReference type="NCBI Taxonomy" id="765257"/>
    <lineage>
        <taxon>Eukaryota</taxon>
        <taxon>Fungi</taxon>
        <taxon>Dikarya</taxon>
        <taxon>Basidiomycota</taxon>
        <taxon>Agaricomycotina</taxon>
        <taxon>Agaricomycetes</taxon>
        <taxon>Agaricomycetidae</taxon>
        <taxon>Boletales</taxon>
        <taxon>Sclerodermatineae</taxon>
        <taxon>Pisolithaceae</taxon>
        <taxon>Pisolithus</taxon>
    </lineage>
</organism>
<gene>
    <name evidence="3" type="ORF">PISMIDRAFT_120766</name>
</gene>
<dbReference type="AlphaFoldDB" id="A0A0C9YF55"/>
<evidence type="ECO:0000313" key="4">
    <source>
        <dbReference type="Proteomes" id="UP000054018"/>
    </source>
</evidence>
<keyword evidence="1" id="KW-0732">Signal</keyword>
<accession>A0A0C9YF55</accession>
<dbReference type="GO" id="GO:0017108">
    <property type="term" value="F:5'-flap endonuclease activity"/>
    <property type="evidence" value="ECO:0007669"/>
    <property type="project" value="TreeGrafter"/>
</dbReference>
<dbReference type="Gene3D" id="3.40.50.1010">
    <property type="entry name" value="5'-nuclease"/>
    <property type="match status" value="1"/>
</dbReference>
<dbReference type="EMBL" id="KN834075">
    <property type="protein sequence ID" value="KIK12509.1"/>
    <property type="molecule type" value="Genomic_DNA"/>
</dbReference>
<dbReference type="InterPro" id="IPR029060">
    <property type="entry name" value="PIN-like_dom_sf"/>
</dbReference>
<protein>
    <recommendedName>
        <fullName evidence="2">XPG-I domain-containing protein</fullName>
    </recommendedName>
</protein>
<dbReference type="PANTHER" id="PTHR11081:SF75">
    <property type="entry name" value="ENDONUCLEASE, PUTATIVE (AFU_ORTHOLOGUE AFUA_3G13260)-RELATED"/>
    <property type="match status" value="1"/>
</dbReference>
<feature type="domain" description="XPG-I" evidence="2">
    <location>
        <begin position="59"/>
        <end position="130"/>
    </location>
</feature>